<evidence type="ECO:0000256" key="2">
    <source>
        <dbReference type="ARBA" id="ARBA00004922"/>
    </source>
</evidence>
<keyword evidence="6" id="KW-0328">Glycosyltransferase</keyword>
<sequence length="237" mass="25709">MTIAAAGGSVAVLPHSPAPILPVAAATGLLFSCLLITVNRTAPDPYMDEIFHISQAQKYCEGRFDEWDPKITTFPGLYLVSTLYAKLASTFNTDDFCSVAVLRSVNVLFAVGNVVLCASIRHHVAPQDPHALLHALRIAVFPPLFFFTFLFYTDGGATFFVLLMALLAERVDLLQYPPARGSFMLSALSGAVAVLFRQTNIVWVVFVAGTVVVRCVELAHSKFIYGVSGTASIVTHR</sequence>
<feature type="transmembrane region" description="Helical" evidence="14">
    <location>
        <begin position="188"/>
        <end position="213"/>
    </location>
</feature>
<comment type="subcellular location">
    <subcellularLocation>
        <location evidence="1">Endoplasmic reticulum membrane</location>
        <topology evidence="1">Multi-pass membrane protein</topology>
    </subcellularLocation>
</comment>
<accession>D0P4R1</accession>
<keyword evidence="10 14" id="KW-1133">Transmembrane helix</keyword>
<dbReference type="RefSeq" id="XP_002996892.1">
    <property type="nucleotide sequence ID" value="XM_002996846.1"/>
</dbReference>
<evidence type="ECO:0000256" key="11">
    <source>
        <dbReference type="ARBA" id="ARBA00023136"/>
    </source>
</evidence>
<dbReference type="Proteomes" id="UP000006643">
    <property type="component" value="Unassembled WGS sequence"/>
</dbReference>
<dbReference type="GeneID" id="9473577"/>
<evidence type="ECO:0000256" key="8">
    <source>
        <dbReference type="ARBA" id="ARBA00022692"/>
    </source>
</evidence>
<evidence type="ECO:0000313" key="15">
    <source>
        <dbReference type="EMBL" id="EEY68864.1"/>
    </source>
</evidence>
<dbReference type="VEuPathDB" id="FungiDB:PITG_21941"/>
<evidence type="ECO:0000256" key="9">
    <source>
        <dbReference type="ARBA" id="ARBA00022824"/>
    </source>
</evidence>
<dbReference type="eggNOG" id="KOG2642">
    <property type="taxonomic scope" value="Eukaryota"/>
</dbReference>
<dbReference type="STRING" id="403677.D0P4R1"/>
<dbReference type="EC" id="2.4.1.256" evidence="4"/>
<name>D0P4R1_PHYIT</name>
<dbReference type="GO" id="GO:0005789">
    <property type="term" value="C:endoplasmic reticulum membrane"/>
    <property type="evidence" value="ECO:0007669"/>
    <property type="project" value="UniProtKB-SubCell"/>
</dbReference>
<comment type="function">
    <text evidence="12">Dol-P-Glc:Glc(2)Man(9)GlcNAc(2)-PP-Dol alpha-1,2-glucosyltransferase that operates in the biosynthetic pathway of dolichol-linked oligosaccharides, the glycan precursors employed in protein asparagine (N)-glycosylation. The assembly of dolichol-linked oligosaccharides begins on the cytosolic side of the endoplasmic reticulum membrane and finishes in its lumen. The sequential addition of sugars to dolichol pyrophosphate produces dolichol-linked oligosaccharides containing fourteen sugars, including two GlcNAcs, nine mannoses and three glucoses. Once assembled, the oligosaccharide is transferred from the lipid to nascent proteins by oligosaccharyltransferases. In the lumen of the endoplasmic reticulum, adds the third and last glucose residue from dolichyl phosphate glucose (Dol-P-Glc) onto the lipid-linked oligosaccharide intermediate Glc(2)Man(9)GlcNAc(2)-PP-Dol to produce Glc(3)Man(9)GlcNAc(2)-PP-Dol.</text>
</comment>
<keyword evidence="8 14" id="KW-0812">Transmembrane</keyword>
<gene>
    <name evidence="15" type="ORF">PITG_21941</name>
</gene>
<proteinExistence type="inferred from homology"/>
<reference evidence="16" key="1">
    <citation type="journal article" date="2009" name="Nature">
        <title>Genome sequence and analysis of the Irish potato famine pathogen Phytophthora infestans.</title>
        <authorList>
            <consortium name="The Broad Institute Genome Sequencing Platform"/>
            <person name="Haas B.J."/>
            <person name="Kamoun S."/>
            <person name="Zody M.C."/>
            <person name="Jiang R.H."/>
            <person name="Handsaker R.E."/>
            <person name="Cano L.M."/>
            <person name="Grabherr M."/>
            <person name="Kodira C.D."/>
            <person name="Raffaele S."/>
            <person name="Torto-Alalibo T."/>
            <person name="Bozkurt T.O."/>
            <person name="Ah-Fong A.M."/>
            <person name="Alvarado L."/>
            <person name="Anderson V.L."/>
            <person name="Armstrong M.R."/>
            <person name="Avrova A."/>
            <person name="Baxter L."/>
            <person name="Beynon J."/>
            <person name="Boevink P.C."/>
            <person name="Bollmann S.R."/>
            <person name="Bos J.I."/>
            <person name="Bulone V."/>
            <person name="Cai G."/>
            <person name="Cakir C."/>
            <person name="Carrington J.C."/>
            <person name="Chawner M."/>
            <person name="Conti L."/>
            <person name="Costanzo S."/>
            <person name="Ewan R."/>
            <person name="Fahlgren N."/>
            <person name="Fischbach M.A."/>
            <person name="Fugelstad J."/>
            <person name="Gilroy E.M."/>
            <person name="Gnerre S."/>
            <person name="Green P.J."/>
            <person name="Grenville-Briggs L.J."/>
            <person name="Griffith J."/>
            <person name="Grunwald N.J."/>
            <person name="Horn K."/>
            <person name="Horner N.R."/>
            <person name="Hu C.H."/>
            <person name="Huitema E."/>
            <person name="Jeong D.H."/>
            <person name="Jones A.M."/>
            <person name="Jones J.D."/>
            <person name="Jones R.W."/>
            <person name="Karlsson E.K."/>
            <person name="Kunjeti S.G."/>
            <person name="Lamour K."/>
            <person name="Liu Z."/>
            <person name="Ma L."/>
            <person name="Maclean D."/>
            <person name="Chibucos M.C."/>
            <person name="McDonald H."/>
            <person name="McWalters J."/>
            <person name="Meijer H.J."/>
            <person name="Morgan W."/>
            <person name="Morris P.F."/>
            <person name="Munro C.A."/>
            <person name="O'Neill K."/>
            <person name="Ospina-Giraldo M."/>
            <person name="Pinzon A."/>
            <person name="Pritchard L."/>
            <person name="Ramsahoye B."/>
            <person name="Ren Q."/>
            <person name="Restrepo S."/>
            <person name="Roy S."/>
            <person name="Sadanandom A."/>
            <person name="Savidor A."/>
            <person name="Schornack S."/>
            <person name="Schwartz D.C."/>
            <person name="Schumann U.D."/>
            <person name="Schwessinger B."/>
            <person name="Seyer L."/>
            <person name="Sharpe T."/>
            <person name="Silvar C."/>
            <person name="Song J."/>
            <person name="Studholme D.J."/>
            <person name="Sykes S."/>
            <person name="Thines M."/>
            <person name="van de Vondervoort P.J."/>
            <person name="Phuntumart V."/>
            <person name="Wawra S."/>
            <person name="Weide R."/>
            <person name="Win J."/>
            <person name="Young C."/>
            <person name="Zhou S."/>
            <person name="Fry W."/>
            <person name="Meyers B.C."/>
            <person name="van West P."/>
            <person name="Ristaino J."/>
            <person name="Govers F."/>
            <person name="Birch P.R."/>
            <person name="Whisson S.C."/>
            <person name="Judelson H.S."/>
            <person name="Nusbaum C."/>
        </authorList>
    </citation>
    <scope>NUCLEOTIDE SEQUENCE [LARGE SCALE GENOMIC DNA]</scope>
    <source>
        <strain evidence="16">T30-4</strain>
    </source>
</reference>
<dbReference type="PANTHER" id="PTHR12989:SF10">
    <property type="entry name" value="DOL-P-GLC:GLC(2)MAN(9)GLCNAC(2)-PP-DOL ALPHA-1,2-GLUCOSYLTRANSFERASE-RELATED"/>
    <property type="match status" value="1"/>
</dbReference>
<evidence type="ECO:0000256" key="1">
    <source>
        <dbReference type="ARBA" id="ARBA00004477"/>
    </source>
</evidence>
<evidence type="ECO:0000256" key="10">
    <source>
        <dbReference type="ARBA" id="ARBA00022989"/>
    </source>
</evidence>
<evidence type="ECO:0000256" key="14">
    <source>
        <dbReference type="SAM" id="Phobius"/>
    </source>
</evidence>
<dbReference type="PANTHER" id="PTHR12989">
    <property type="entry name" value="ALPHA-1,2-GLUCOSYLTRANSFERASE ALG10"/>
    <property type="match status" value="1"/>
</dbReference>
<dbReference type="GO" id="GO:0006488">
    <property type="term" value="P:dolichol-linked oligosaccharide biosynthetic process"/>
    <property type="evidence" value="ECO:0007669"/>
    <property type="project" value="InterPro"/>
</dbReference>
<feature type="transmembrane region" description="Helical" evidence="14">
    <location>
        <begin position="20"/>
        <end position="38"/>
    </location>
</feature>
<evidence type="ECO:0000256" key="4">
    <source>
        <dbReference type="ARBA" id="ARBA00011967"/>
    </source>
</evidence>
<evidence type="ECO:0000256" key="7">
    <source>
        <dbReference type="ARBA" id="ARBA00022679"/>
    </source>
</evidence>
<dbReference type="InParanoid" id="D0P4R1"/>
<dbReference type="Pfam" id="PF04922">
    <property type="entry name" value="DIE2_ALG10"/>
    <property type="match status" value="1"/>
</dbReference>
<comment type="pathway">
    <text evidence="2">Protein modification; protein glycosylation.</text>
</comment>
<evidence type="ECO:0000256" key="3">
    <source>
        <dbReference type="ARBA" id="ARBA00010600"/>
    </source>
</evidence>
<evidence type="ECO:0000256" key="6">
    <source>
        <dbReference type="ARBA" id="ARBA00022676"/>
    </source>
</evidence>
<keyword evidence="16" id="KW-1185">Reference proteome</keyword>
<keyword evidence="7" id="KW-0808">Transferase</keyword>
<dbReference type="GO" id="GO:0106073">
    <property type="term" value="F:dolichyl pyrophosphate Glc2Man9GlcNAc2 alpha-1,2-glucosyltransferase activity"/>
    <property type="evidence" value="ECO:0007669"/>
    <property type="project" value="UniProtKB-EC"/>
</dbReference>
<dbReference type="OrthoDB" id="4769at2759"/>
<dbReference type="KEGG" id="pif:PITG_21941"/>
<keyword evidence="11 14" id="KW-0472">Membrane</keyword>
<dbReference type="EMBL" id="DS028850">
    <property type="protein sequence ID" value="EEY68864.1"/>
    <property type="molecule type" value="Genomic_DNA"/>
</dbReference>
<dbReference type="InterPro" id="IPR016900">
    <property type="entry name" value="Alg10"/>
</dbReference>
<dbReference type="AlphaFoldDB" id="D0P4R1"/>
<comment type="catalytic activity">
    <reaction evidence="13">
        <text>an alpha-D-Glc-(1-&gt;3)-alpha-D-Glc-(1-&gt;3)-alpha-D-Man-(1-&gt;2)-alpha-D-Man-(1-&gt;2)-alpha-D-Man-(1-&gt;3)-[alpha-D-Man-(1-&gt;2)-alpha-D-Man-(1-&gt;3)-[alpha-D-Man-(1-&gt;2)-alpha-D-Man-(1-&gt;6)]-alpha-D-Man-(1-&gt;6)]-beta-D-Man-(1-&gt;4)-beta-D-GlcNAc-(1-&gt;4)-alpha-D-GlcNAc-diphospho-di-trans,poly-cis-dolichol + a di-trans,poly-cis-dolichyl beta-D-glucosyl phosphate = a alpha-D-Glc-(1-&gt;2)-alpha-D-Glc-(1-&gt;3)-alpha-D-Glc-(1-&gt;3)-alpha-D-Man-(1-&gt;2)-alpha-D-Man-(1-&gt;2)-alpha-D-Man-(1-&gt;3)-[alpha-D-Man-(1-&gt;2)-alpha-D-Man-(1-&gt;3)-[alpha-D-Man-(1-&gt;2)-alpha-D-Man-(1-&gt;6)]-alpha-D-Man-(1-&gt;6)]-beta-D-Man-(1-&gt;4)-beta-D-GlcNAc-(1-&gt;4)-alpha-D-GlcNAc-diphospho-di-trans,poly-cis-dolichol + a di-trans,poly-cis-dolichyl phosphate + H(+)</text>
        <dbReference type="Rhea" id="RHEA:29543"/>
        <dbReference type="Rhea" id="RHEA-COMP:19498"/>
        <dbReference type="Rhea" id="RHEA-COMP:19502"/>
        <dbReference type="Rhea" id="RHEA-COMP:19512"/>
        <dbReference type="Rhea" id="RHEA-COMP:19522"/>
        <dbReference type="ChEBI" id="CHEBI:15378"/>
        <dbReference type="ChEBI" id="CHEBI:57525"/>
        <dbReference type="ChEBI" id="CHEBI:57683"/>
        <dbReference type="ChEBI" id="CHEBI:132522"/>
        <dbReference type="ChEBI" id="CHEBI:132523"/>
        <dbReference type="EC" id="2.4.1.256"/>
    </reaction>
    <physiologicalReaction direction="left-to-right" evidence="13">
        <dbReference type="Rhea" id="RHEA:29544"/>
    </physiologicalReaction>
</comment>
<evidence type="ECO:0000256" key="13">
    <source>
        <dbReference type="ARBA" id="ARBA00048064"/>
    </source>
</evidence>
<dbReference type="HOGENOM" id="CLU_1172654_0_0_1"/>
<protein>
    <recommendedName>
        <fullName evidence="5">Dol-P-Glc:Glc(2)Man(9)GlcNAc(2)-PP-Dol alpha-1,2-glucosyltransferase</fullName>
        <ecNumber evidence="4">2.4.1.256</ecNumber>
    </recommendedName>
</protein>
<organism evidence="15 16">
    <name type="scientific">Phytophthora infestans (strain T30-4)</name>
    <name type="common">Potato late blight agent</name>
    <dbReference type="NCBI Taxonomy" id="403677"/>
    <lineage>
        <taxon>Eukaryota</taxon>
        <taxon>Sar</taxon>
        <taxon>Stramenopiles</taxon>
        <taxon>Oomycota</taxon>
        <taxon>Peronosporomycetes</taxon>
        <taxon>Peronosporales</taxon>
        <taxon>Peronosporaceae</taxon>
        <taxon>Phytophthora</taxon>
    </lineage>
</organism>
<evidence type="ECO:0000313" key="16">
    <source>
        <dbReference type="Proteomes" id="UP000006643"/>
    </source>
</evidence>
<evidence type="ECO:0000256" key="12">
    <source>
        <dbReference type="ARBA" id="ARBA00044727"/>
    </source>
</evidence>
<feature type="transmembrane region" description="Helical" evidence="14">
    <location>
        <begin position="144"/>
        <end position="168"/>
    </location>
</feature>
<evidence type="ECO:0000256" key="5">
    <source>
        <dbReference type="ARBA" id="ARBA00018512"/>
    </source>
</evidence>
<keyword evidence="9" id="KW-0256">Endoplasmic reticulum</keyword>
<comment type="similarity">
    <text evidence="3">Belongs to the ALG10 glucosyltransferase family.</text>
</comment>